<evidence type="ECO:0000313" key="7">
    <source>
        <dbReference type="Proteomes" id="UP000261080"/>
    </source>
</evidence>
<dbReference type="GO" id="GO:0010181">
    <property type="term" value="F:FMN binding"/>
    <property type="evidence" value="ECO:0007669"/>
    <property type="project" value="InterPro"/>
</dbReference>
<name>A0A3E3K392_9FIRM</name>
<dbReference type="InterPro" id="IPR017896">
    <property type="entry name" value="4Fe4S_Fe-S-bd"/>
</dbReference>
<evidence type="ECO:0000313" key="6">
    <source>
        <dbReference type="EMBL" id="RGE88030.1"/>
    </source>
</evidence>
<reference evidence="6 7" key="1">
    <citation type="submission" date="2018-08" db="EMBL/GenBank/DDBJ databases">
        <title>A genome reference for cultivated species of the human gut microbiota.</title>
        <authorList>
            <person name="Zou Y."/>
            <person name="Xue W."/>
            <person name="Luo G."/>
        </authorList>
    </citation>
    <scope>NUCLEOTIDE SEQUENCE [LARGE SCALE GENOMIC DNA]</scope>
    <source>
        <strain evidence="6 7">AF37-2AT</strain>
    </source>
</reference>
<dbReference type="PROSITE" id="PS00198">
    <property type="entry name" value="4FE4S_FER_1"/>
    <property type="match status" value="1"/>
</dbReference>
<dbReference type="EMBL" id="QVLX01000003">
    <property type="protein sequence ID" value="RGE88030.1"/>
    <property type="molecule type" value="Genomic_DNA"/>
</dbReference>
<keyword evidence="3" id="KW-0411">Iron-sulfur</keyword>
<evidence type="ECO:0000259" key="5">
    <source>
        <dbReference type="PROSITE" id="PS51379"/>
    </source>
</evidence>
<dbReference type="GO" id="GO:0046872">
    <property type="term" value="F:metal ion binding"/>
    <property type="evidence" value="ECO:0007669"/>
    <property type="project" value="UniProtKB-KW"/>
</dbReference>
<proteinExistence type="predicted"/>
<accession>A0A3E3K392</accession>
<dbReference type="InterPro" id="IPR047964">
    <property type="entry name" value="EFR1-like"/>
</dbReference>
<dbReference type="Gene3D" id="3.30.70.20">
    <property type="match status" value="1"/>
</dbReference>
<feature type="domain" description="Flavodoxin-like" evidence="4">
    <location>
        <begin position="5"/>
        <end position="146"/>
    </location>
</feature>
<protein>
    <submittedName>
        <fullName evidence="6">4Fe-4S dicluster domain-containing protein</fullName>
    </submittedName>
</protein>
<comment type="caution">
    <text evidence="6">The sequence shown here is derived from an EMBL/GenBank/DDBJ whole genome shotgun (WGS) entry which is preliminary data.</text>
</comment>
<dbReference type="SUPFAM" id="SSF54862">
    <property type="entry name" value="4Fe-4S ferredoxins"/>
    <property type="match status" value="1"/>
</dbReference>
<dbReference type="InterPro" id="IPR017900">
    <property type="entry name" value="4Fe4S_Fe_S_CS"/>
</dbReference>
<keyword evidence="1" id="KW-0479">Metal-binding</keyword>
<dbReference type="RefSeq" id="WP_024731535.1">
    <property type="nucleotide sequence ID" value="NZ_CALBAT010000017.1"/>
</dbReference>
<dbReference type="Pfam" id="PF13187">
    <property type="entry name" value="Fer4_9"/>
    <property type="match status" value="1"/>
</dbReference>
<evidence type="ECO:0000256" key="3">
    <source>
        <dbReference type="ARBA" id="ARBA00023014"/>
    </source>
</evidence>
<dbReference type="PANTHER" id="PTHR43122:SF1">
    <property type="entry name" value="IRON-SULFUR-BINDING PROTEIN"/>
    <property type="match status" value="1"/>
</dbReference>
<dbReference type="NCBIfam" id="NF038196">
    <property type="entry name" value="ferrodoxin_EFR1"/>
    <property type="match status" value="1"/>
</dbReference>
<dbReference type="PROSITE" id="PS50902">
    <property type="entry name" value="FLAVODOXIN_LIKE"/>
    <property type="match status" value="1"/>
</dbReference>
<feature type="domain" description="4Fe-4S ferredoxin-type" evidence="5">
    <location>
        <begin position="201"/>
        <end position="230"/>
    </location>
</feature>
<evidence type="ECO:0000256" key="1">
    <source>
        <dbReference type="ARBA" id="ARBA00022723"/>
    </source>
</evidence>
<dbReference type="GO" id="GO:0016651">
    <property type="term" value="F:oxidoreductase activity, acting on NAD(P)H"/>
    <property type="evidence" value="ECO:0007669"/>
    <property type="project" value="UniProtKB-ARBA"/>
</dbReference>
<evidence type="ECO:0000256" key="2">
    <source>
        <dbReference type="ARBA" id="ARBA00023004"/>
    </source>
</evidence>
<evidence type="ECO:0000259" key="4">
    <source>
        <dbReference type="PROSITE" id="PS50902"/>
    </source>
</evidence>
<feature type="domain" description="4Fe-4S ferredoxin-type" evidence="5">
    <location>
        <begin position="172"/>
        <end position="200"/>
    </location>
</feature>
<gene>
    <name evidence="6" type="ORF">DW016_07995</name>
</gene>
<dbReference type="InterPro" id="IPR029039">
    <property type="entry name" value="Flavoprotein-like_sf"/>
</dbReference>
<dbReference type="PROSITE" id="PS51379">
    <property type="entry name" value="4FE4S_FER_2"/>
    <property type="match status" value="2"/>
</dbReference>
<dbReference type="AlphaFoldDB" id="A0A3E3K392"/>
<sequence>MLHKISLYYFSPTGGTKKAGETFCQEMAGKVEVIDLGVPKQTVREPEREVVVFAAPVFGGRIPKLVTDKIRKLHGNGKRAVTLAVYGTRAYEDALLELNRAVEGQGFQVAASAALIARHSIVPEVGAGRPDEKDQEEIRDFAKSVLEKLRTSFQGTVKVPGNDPYKEAMNMPATPISLPVCNQCKRCVSICPAEAISISDGMVTTDTEACILCMACTVACPQGARILPPPLQEQMNEKLGALKTVRRENEFYL</sequence>
<organism evidence="6 7">
    <name type="scientific">Sellimonas intestinalis</name>
    <dbReference type="NCBI Taxonomy" id="1653434"/>
    <lineage>
        <taxon>Bacteria</taxon>
        <taxon>Bacillati</taxon>
        <taxon>Bacillota</taxon>
        <taxon>Clostridia</taxon>
        <taxon>Lachnospirales</taxon>
        <taxon>Lachnospiraceae</taxon>
        <taxon>Sellimonas</taxon>
    </lineage>
</organism>
<dbReference type="OrthoDB" id="9813995at2"/>
<dbReference type="Gene3D" id="3.40.50.360">
    <property type="match status" value="1"/>
</dbReference>
<keyword evidence="2" id="KW-0408">Iron</keyword>
<dbReference type="Proteomes" id="UP000261080">
    <property type="component" value="Unassembled WGS sequence"/>
</dbReference>
<keyword evidence="7" id="KW-1185">Reference proteome</keyword>
<dbReference type="PANTHER" id="PTHR43122">
    <property type="entry name" value="FERREDOXIN SUBUNIT OF PYRUVATE:FLAVODOXIN OXIDOREDUCTASE-RELATED"/>
    <property type="match status" value="1"/>
</dbReference>
<dbReference type="GO" id="GO:0051536">
    <property type="term" value="F:iron-sulfur cluster binding"/>
    <property type="evidence" value="ECO:0007669"/>
    <property type="project" value="UniProtKB-KW"/>
</dbReference>
<dbReference type="InterPro" id="IPR008254">
    <property type="entry name" value="Flavodoxin/NO_synth"/>
</dbReference>
<dbReference type="SUPFAM" id="SSF52218">
    <property type="entry name" value="Flavoproteins"/>
    <property type="match status" value="1"/>
</dbReference>